<gene>
    <name evidence="2" type="primary">LOC107782854</name>
</gene>
<feature type="transmembrane region" description="Helical" evidence="1">
    <location>
        <begin position="84"/>
        <end position="104"/>
    </location>
</feature>
<dbReference type="RefSeq" id="XP_016459278.1">
    <property type="nucleotide sequence ID" value="XM_016603792.1"/>
</dbReference>
<reference evidence="2" key="1">
    <citation type="submission" date="2025-08" db="UniProtKB">
        <authorList>
            <consortium name="RefSeq"/>
        </authorList>
    </citation>
    <scope>IDENTIFICATION</scope>
</reference>
<keyword evidence="1" id="KW-0812">Transmembrane</keyword>
<keyword evidence="1" id="KW-1133">Transmembrane helix</keyword>
<accession>A0A1S3Z4E7</accession>
<evidence type="ECO:0000256" key="1">
    <source>
        <dbReference type="SAM" id="Phobius"/>
    </source>
</evidence>
<proteinExistence type="predicted"/>
<dbReference type="KEGG" id="nta:107782854"/>
<organism evidence="2">
    <name type="scientific">Nicotiana tabacum</name>
    <name type="common">Common tobacco</name>
    <dbReference type="NCBI Taxonomy" id="4097"/>
    <lineage>
        <taxon>Eukaryota</taxon>
        <taxon>Viridiplantae</taxon>
        <taxon>Streptophyta</taxon>
        <taxon>Embryophyta</taxon>
        <taxon>Tracheophyta</taxon>
        <taxon>Spermatophyta</taxon>
        <taxon>Magnoliopsida</taxon>
        <taxon>eudicotyledons</taxon>
        <taxon>Gunneridae</taxon>
        <taxon>Pentapetalae</taxon>
        <taxon>asterids</taxon>
        <taxon>lamiids</taxon>
        <taxon>Solanales</taxon>
        <taxon>Solanaceae</taxon>
        <taxon>Nicotianoideae</taxon>
        <taxon>Nicotianeae</taxon>
        <taxon>Nicotiana</taxon>
    </lineage>
</organism>
<dbReference type="PaxDb" id="4097-A0A1S3Z4E7"/>
<dbReference type="AlphaFoldDB" id="A0A1S3Z4E7"/>
<sequence>MRIPTCWLSIALHATTDDVFYAVMLYSRACKKLCCSRDSCQYPSASTNASIMNISNASGSRVFGAGPNTPSTSSAAATSSSFNYHFYILAYLVVILLALTLKLIS</sequence>
<dbReference type="STRING" id="4097.A0A1S3Z4E7"/>
<keyword evidence="1" id="KW-0472">Membrane</keyword>
<protein>
    <submittedName>
        <fullName evidence="2">Uncharacterized protein</fullName>
    </submittedName>
</protein>
<name>A0A1S3Z4E7_TOBAC</name>
<evidence type="ECO:0000313" key="2">
    <source>
        <dbReference type="RefSeq" id="XP_016459278.1"/>
    </source>
</evidence>